<dbReference type="PROSITE" id="PS50110">
    <property type="entry name" value="RESPONSE_REGULATORY"/>
    <property type="match status" value="1"/>
</dbReference>
<dbReference type="OrthoDB" id="9786548at2"/>
<dbReference type="InterPro" id="IPR011006">
    <property type="entry name" value="CheY-like_superfamily"/>
</dbReference>
<accession>A0A364NSN2</accession>
<keyword evidence="1" id="KW-0597">Phosphoprotein</keyword>
<name>A0A364NSN2_9PROT</name>
<dbReference type="Gene3D" id="3.40.50.2300">
    <property type="match status" value="1"/>
</dbReference>
<gene>
    <name evidence="3" type="ORF">CU669_20645</name>
</gene>
<dbReference type="RefSeq" id="WP_112147480.1">
    <property type="nucleotide sequence ID" value="NZ_PGTO01000043.1"/>
</dbReference>
<proteinExistence type="predicted"/>
<dbReference type="SMART" id="SM00448">
    <property type="entry name" value="REC"/>
    <property type="match status" value="1"/>
</dbReference>
<feature type="domain" description="Response regulatory" evidence="2">
    <location>
        <begin position="7"/>
        <end position="137"/>
    </location>
</feature>
<dbReference type="GO" id="GO:0000160">
    <property type="term" value="P:phosphorelay signal transduction system"/>
    <property type="evidence" value="ECO:0007669"/>
    <property type="project" value="InterPro"/>
</dbReference>
<feature type="modified residue" description="4-aspartylphosphate" evidence="1">
    <location>
        <position position="67"/>
    </location>
</feature>
<dbReference type="EMBL" id="PGTO01000043">
    <property type="protein sequence ID" value="RAU20020.1"/>
    <property type="molecule type" value="Genomic_DNA"/>
</dbReference>
<protein>
    <recommendedName>
        <fullName evidence="2">Response regulatory domain-containing protein</fullName>
    </recommendedName>
</protein>
<dbReference type="SUPFAM" id="SSF52172">
    <property type="entry name" value="CheY-like"/>
    <property type="match status" value="1"/>
</dbReference>
<evidence type="ECO:0000313" key="4">
    <source>
        <dbReference type="Proteomes" id="UP000251075"/>
    </source>
</evidence>
<dbReference type="InterPro" id="IPR001789">
    <property type="entry name" value="Sig_transdc_resp-reg_receiver"/>
</dbReference>
<dbReference type="AlphaFoldDB" id="A0A364NSN2"/>
<dbReference type="PANTHER" id="PTHR43228:SF1">
    <property type="entry name" value="TWO-COMPONENT RESPONSE REGULATOR ARR22"/>
    <property type="match status" value="1"/>
</dbReference>
<dbReference type="InterPro" id="IPR052048">
    <property type="entry name" value="ST_Response_Regulator"/>
</dbReference>
<dbReference type="Pfam" id="PF00072">
    <property type="entry name" value="Response_reg"/>
    <property type="match status" value="1"/>
</dbReference>
<sequence length="146" mass="15880">MFPRIRRALVVDDAKPMRQLIRIALGSFHCRDVIEVEDGTLAFGAANIVSLEDGELKDGSTDIVFLDWMMPMLDGIACTKLIRSGGLDGFDAEVPIVMVTARTEDECERAALDAGVTVFVRKPVSLRSLSAAIAEALTKTSQKIRA</sequence>
<comment type="caution">
    <text evidence="3">The sequence shown here is derived from an EMBL/GenBank/DDBJ whole genome shotgun (WGS) entry which is preliminary data.</text>
</comment>
<dbReference type="PANTHER" id="PTHR43228">
    <property type="entry name" value="TWO-COMPONENT RESPONSE REGULATOR"/>
    <property type="match status" value="1"/>
</dbReference>
<evidence type="ECO:0000313" key="3">
    <source>
        <dbReference type="EMBL" id="RAU20020.1"/>
    </source>
</evidence>
<dbReference type="Proteomes" id="UP000251075">
    <property type="component" value="Unassembled WGS sequence"/>
</dbReference>
<reference evidence="3 4" key="1">
    <citation type="submission" date="2017-11" db="EMBL/GenBank/DDBJ databases">
        <title>Draft genome sequence of magnetotactic bacterium Magnetospirillum kuznetsovii LBB-42.</title>
        <authorList>
            <person name="Grouzdev D.S."/>
            <person name="Rysina M.S."/>
            <person name="Baslerov R.V."/>
            <person name="Koziaeva V."/>
        </authorList>
    </citation>
    <scope>NUCLEOTIDE SEQUENCE [LARGE SCALE GENOMIC DNA]</scope>
    <source>
        <strain evidence="3 4">LBB-42</strain>
    </source>
</reference>
<evidence type="ECO:0000256" key="1">
    <source>
        <dbReference type="PROSITE-ProRule" id="PRU00169"/>
    </source>
</evidence>
<evidence type="ECO:0000259" key="2">
    <source>
        <dbReference type="PROSITE" id="PS50110"/>
    </source>
</evidence>
<organism evidence="3 4">
    <name type="scientific">Paramagnetospirillum kuznetsovii</name>
    <dbReference type="NCBI Taxonomy" id="2053833"/>
    <lineage>
        <taxon>Bacteria</taxon>
        <taxon>Pseudomonadati</taxon>
        <taxon>Pseudomonadota</taxon>
        <taxon>Alphaproteobacteria</taxon>
        <taxon>Rhodospirillales</taxon>
        <taxon>Magnetospirillaceae</taxon>
        <taxon>Paramagnetospirillum</taxon>
    </lineage>
</organism>
<keyword evidence="4" id="KW-1185">Reference proteome</keyword>